<dbReference type="SUPFAM" id="SSF50346">
    <property type="entry name" value="PRC-barrel domain"/>
    <property type="match status" value="1"/>
</dbReference>
<evidence type="ECO:0000313" key="4">
    <source>
        <dbReference type="EMBL" id="MFC7331662.1"/>
    </source>
</evidence>
<feature type="domain" description="PRC-barrel" evidence="3">
    <location>
        <begin position="595"/>
        <end position="657"/>
    </location>
</feature>
<feature type="compositionally biased region" description="Polar residues" evidence="1">
    <location>
        <begin position="534"/>
        <end position="548"/>
    </location>
</feature>
<feature type="compositionally biased region" description="Low complexity" evidence="1">
    <location>
        <begin position="501"/>
        <end position="533"/>
    </location>
</feature>
<feature type="compositionally biased region" description="Low complexity" evidence="1">
    <location>
        <begin position="305"/>
        <end position="317"/>
    </location>
</feature>
<evidence type="ECO:0000313" key="5">
    <source>
        <dbReference type="Proteomes" id="UP001596456"/>
    </source>
</evidence>
<name>A0ABW2KP04_9PROT</name>
<feature type="compositionally biased region" description="Low complexity" evidence="1">
    <location>
        <begin position="338"/>
        <end position="350"/>
    </location>
</feature>
<feature type="compositionally biased region" description="Low complexity" evidence="1">
    <location>
        <begin position="431"/>
        <end position="484"/>
    </location>
</feature>
<gene>
    <name evidence="4" type="ORF">ACFQPS_00675</name>
</gene>
<feature type="compositionally biased region" description="Low complexity" evidence="1">
    <location>
        <begin position="251"/>
        <end position="274"/>
    </location>
</feature>
<proteinExistence type="predicted"/>
<feature type="compositionally biased region" description="Low complexity" evidence="1">
    <location>
        <begin position="396"/>
        <end position="410"/>
    </location>
</feature>
<feature type="chain" id="PRO_5047186644" evidence="2">
    <location>
        <begin position="24"/>
        <end position="685"/>
    </location>
</feature>
<comment type="caution">
    <text evidence="4">The sequence shown here is derived from an EMBL/GenBank/DDBJ whole genome shotgun (WGS) entry which is preliminary data.</text>
</comment>
<dbReference type="EMBL" id="JBHTCM010000004">
    <property type="protein sequence ID" value="MFC7331662.1"/>
    <property type="molecule type" value="Genomic_DNA"/>
</dbReference>
<evidence type="ECO:0000256" key="1">
    <source>
        <dbReference type="SAM" id="MobiDB-lite"/>
    </source>
</evidence>
<dbReference type="Proteomes" id="UP001596456">
    <property type="component" value="Unassembled WGS sequence"/>
</dbReference>
<evidence type="ECO:0000259" key="3">
    <source>
        <dbReference type="Pfam" id="PF05239"/>
    </source>
</evidence>
<keyword evidence="2" id="KW-0732">Signal</keyword>
<feature type="signal peptide" evidence="2">
    <location>
        <begin position="1"/>
        <end position="23"/>
    </location>
</feature>
<evidence type="ECO:0000256" key="2">
    <source>
        <dbReference type="SAM" id="SignalP"/>
    </source>
</evidence>
<dbReference type="Gene3D" id="2.30.30.240">
    <property type="entry name" value="PRC-barrel domain"/>
    <property type="match status" value="1"/>
</dbReference>
<dbReference type="InterPro" id="IPR011033">
    <property type="entry name" value="PRC_barrel-like_sf"/>
</dbReference>
<keyword evidence="5" id="KW-1185">Reference proteome</keyword>
<sequence>MRANLLTAAVALTVMAVPGYSLAQQLQQEQTAPQAQQPTGPDGARQQVMAELRGHQQAAQQAYQSLQQARGQNDPRALGEARRQTHRALAALRQSLARAQALPAIQSDSDARRAFSEAGQRVEEALLALSGPGRSDDQESFAAFRGIQQATGLEVQGEPATVAVDQGAPEVQVQQVRPEVSVQQPAPQVVVEQAPPQVTVKQNPPRIVVRYFPPEVTVRQFEPEIIVRQRDPEVMIEQPDPEVSIQQAEPRVAVQQARPEVQVQQAPPRVAVRQPEPEIEVTQPEPRVQTTPPSGAQAMTAPENQQQQSRQTQQPQQRADTDPTSDSEASSTRPAPVQTAEPTQTAPTRTARTEADQSQAPQPQASETTGTSRQQQEQEPQQPQQQAAAGPSTDEASSARPAPAQSAPPARIEPPPSAQVGTVPRSAQRDPSTLPAPTRTAPAQTAQSQAAQSQTSETTGTSRQEPQQADSGGQQQAAAGGEQPRTQTAGTRQGQPQAETRQPATGGQPAAGGQPTTGGQQARQQAATEEQPQGTLQAPATGPDQISPTRRIDPPPSAQVGAVPRSAQREPSTLPVAQGDQPGGMAAASMTGAMHRIVGREAVDPQGTTVGTVRDVLLSQDGSGVEALVIALEEDSRLVRVPFSGTRIDSRAEEIVLPMPRDEVMNAPAFTGTRRATAEPAGQTR</sequence>
<feature type="region of interest" description="Disordered" evidence="1">
    <location>
        <begin position="249"/>
        <end position="589"/>
    </location>
</feature>
<dbReference type="RefSeq" id="WP_377355571.1">
    <property type="nucleotide sequence ID" value="NZ_JBHTCM010000004.1"/>
</dbReference>
<accession>A0ABW2KP04</accession>
<reference evidence="5" key="1">
    <citation type="journal article" date="2019" name="Int. J. Syst. Evol. Microbiol.">
        <title>The Global Catalogue of Microorganisms (GCM) 10K type strain sequencing project: providing services to taxonomists for standard genome sequencing and annotation.</title>
        <authorList>
            <consortium name="The Broad Institute Genomics Platform"/>
            <consortium name="The Broad Institute Genome Sequencing Center for Infectious Disease"/>
            <person name="Wu L."/>
            <person name="Ma J."/>
        </authorList>
    </citation>
    <scope>NUCLEOTIDE SEQUENCE [LARGE SCALE GENOMIC DNA]</scope>
    <source>
        <strain evidence="5">CGMCC 1.16275</strain>
    </source>
</reference>
<dbReference type="Pfam" id="PF05239">
    <property type="entry name" value="PRC"/>
    <property type="match status" value="1"/>
</dbReference>
<organism evidence="4 5">
    <name type="scientific">Rhodocista pekingensis</name>
    <dbReference type="NCBI Taxonomy" id="201185"/>
    <lineage>
        <taxon>Bacteria</taxon>
        <taxon>Pseudomonadati</taxon>
        <taxon>Pseudomonadota</taxon>
        <taxon>Alphaproteobacteria</taxon>
        <taxon>Rhodospirillales</taxon>
        <taxon>Azospirillaceae</taxon>
        <taxon>Rhodocista</taxon>
    </lineage>
</organism>
<dbReference type="InterPro" id="IPR027275">
    <property type="entry name" value="PRC-brl_dom"/>
</dbReference>
<feature type="compositionally biased region" description="Low complexity" evidence="1">
    <location>
        <begin position="374"/>
        <end position="386"/>
    </location>
</feature>
<feature type="region of interest" description="Disordered" evidence="1">
    <location>
        <begin position="666"/>
        <end position="685"/>
    </location>
</feature>
<protein>
    <submittedName>
        <fullName evidence="4">PRC-barrel domain-containing protein</fullName>
    </submittedName>
</protein>
<feature type="compositionally biased region" description="Polar residues" evidence="1">
    <location>
        <begin position="485"/>
        <end position="500"/>
    </location>
</feature>
<feature type="compositionally biased region" description="Polar residues" evidence="1">
    <location>
        <begin position="322"/>
        <end position="333"/>
    </location>
</feature>
<feature type="compositionally biased region" description="Low complexity" evidence="1">
    <location>
        <begin position="357"/>
        <end position="366"/>
    </location>
</feature>